<accession>A0ABD1ZCR6</accession>
<dbReference type="Proteomes" id="UP001605036">
    <property type="component" value="Unassembled WGS sequence"/>
</dbReference>
<dbReference type="AlphaFoldDB" id="A0ABD1ZCR6"/>
<keyword evidence="2" id="KW-1185">Reference proteome</keyword>
<reference evidence="1 2" key="1">
    <citation type="submission" date="2024-09" db="EMBL/GenBank/DDBJ databases">
        <title>Chromosome-scale assembly of Riccia fluitans.</title>
        <authorList>
            <person name="Paukszto L."/>
            <person name="Sawicki J."/>
            <person name="Karawczyk K."/>
            <person name="Piernik-Szablinska J."/>
            <person name="Szczecinska M."/>
            <person name="Mazdziarz M."/>
        </authorList>
    </citation>
    <scope>NUCLEOTIDE SEQUENCE [LARGE SCALE GENOMIC DNA]</scope>
    <source>
        <strain evidence="1">Rf_01</strain>
        <tissue evidence="1">Aerial parts of the thallus</tissue>
    </source>
</reference>
<evidence type="ECO:0000313" key="1">
    <source>
        <dbReference type="EMBL" id="KAL2645183.1"/>
    </source>
</evidence>
<comment type="caution">
    <text evidence="1">The sequence shown here is derived from an EMBL/GenBank/DDBJ whole genome shotgun (WGS) entry which is preliminary data.</text>
</comment>
<protein>
    <submittedName>
        <fullName evidence="1">Uncharacterized protein</fullName>
    </submittedName>
</protein>
<name>A0ABD1ZCR6_9MARC</name>
<dbReference type="InterPro" id="IPR032675">
    <property type="entry name" value="LRR_dom_sf"/>
</dbReference>
<dbReference type="Gene3D" id="3.80.10.10">
    <property type="entry name" value="Ribonuclease Inhibitor"/>
    <property type="match status" value="1"/>
</dbReference>
<organism evidence="1 2">
    <name type="scientific">Riccia fluitans</name>
    <dbReference type="NCBI Taxonomy" id="41844"/>
    <lineage>
        <taxon>Eukaryota</taxon>
        <taxon>Viridiplantae</taxon>
        <taxon>Streptophyta</taxon>
        <taxon>Embryophyta</taxon>
        <taxon>Marchantiophyta</taxon>
        <taxon>Marchantiopsida</taxon>
        <taxon>Marchantiidae</taxon>
        <taxon>Marchantiales</taxon>
        <taxon>Ricciaceae</taxon>
        <taxon>Riccia</taxon>
    </lineage>
</organism>
<dbReference type="EMBL" id="JBHFFA010000002">
    <property type="protein sequence ID" value="KAL2645183.1"/>
    <property type="molecule type" value="Genomic_DNA"/>
</dbReference>
<proteinExistence type="predicted"/>
<sequence length="77" mass="8733">MITPERLSNKGEQVRHRVDFWYLSISDSEKLEILPETIGQLECLQDLEVGGCPNLKEPEKFYDQGLSEAHELADVSG</sequence>
<gene>
    <name evidence="1" type="ORF">R1flu_012770</name>
</gene>
<evidence type="ECO:0000313" key="2">
    <source>
        <dbReference type="Proteomes" id="UP001605036"/>
    </source>
</evidence>